<feature type="transmembrane region" description="Helical" evidence="1">
    <location>
        <begin position="221"/>
        <end position="240"/>
    </location>
</feature>
<feature type="transmembrane region" description="Helical" evidence="1">
    <location>
        <begin position="247"/>
        <end position="266"/>
    </location>
</feature>
<dbReference type="RefSeq" id="WP_303279101.1">
    <property type="nucleotide sequence ID" value="NZ_JAUOEK010000154.1"/>
</dbReference>
<feature type="transmembrane region" description="Helical" evidence="1">
    <location>
        <begin position="40"/>
        <end position="61"/>
    </location>
</feature>
<gene>
    <name evidence="2" type="ORF">Q4Q35_16385</name>
</gene>
<dbReference type="EMBL" id="JAUOEK010000154">
    <property type="protein sequence ID" value="MDO5971385.1"/>
    <property type="molecule type" value="Genomic_DNA"/>
</dbReference>
<evidence type="ECO:0008006" key="4">
    <source>
        <dbReference type="Google" id="ProtNLM"/>
    </source>
</evidence>
<comment type="caution">
    <text evidence="2">The sequence shown here is derived from an EMBL/GenBank/DDBJ whole genome shotgun (WGS) entry which is preliminary data.</text>
</comment>
<feature type="transmembrane region" description="Helical" evidence="1">
    <location>
        <begin position="12"/>
        <end position="28"/>
    </location>
</feature>
<organism evidence="2 3">
    <name type="scientific">Flavivirga aquimarina</name>
    <dbReference type="NCBI Taxonomy" id="2027862"/>
    <lineage>
        <taxon>Bacteria</taxon>
        <taxon>Pseudomonadati</taxon>
        <taxon>Bacteroidota</taxon>
        <taxon>Flavobacteriia</taxon>
        <taxon>Flavobacteriales</taxon>
        <taxon>Flavobacteriaceae</taxon>
        <taxon>Flavivirga</taxon>
    </lineage>
</organism>
<feature type="transmembrane region" description="Helical" evidence="1">
    <location>
        <begin position="190"/>
        <end position="209"/>
    </location>
</feature>
<sequence>MTSKKLITKGGFFIFSYITVSAISNVFINHTTRSIDPIVTLFYSSIFTIIFFSILNFGELNKNISLIKENKNSILWLNIFNAIIWVVIFYSLKVLSPSVFSCLFLGAIPINLFIIGLRNSKTSKKNNFIIATLLFSIFILMLCLVYQDVSDANISQLLKYGTLVTIIGGIVAAFIMNISKKLADKKLPASLVVSLRFYGLLIISIIIMISNQSRFLIKPAVLLELLALALTSMAFPLFLLQKALKTLNPLHVSIMITIIPILTYLLQILTGYYSFSIAKFGITILFSLLLIILTYFNKKE</sequence>
<evidence type="ECO:0000256" key="1">
    <source>
        <dbReference type="SAM" id="Phobius"/>
    </source>
</evidence>
<name>A0ABT8WE23_9FLAO</name>
<evidence type="ECO:0000313" key="3">
    <source>
        <dbReference type="Proteomes" id="UP001176883"/>
    </source>
</evidence>
<feature type="transmembrane region" description="Helical" evidence="1">
    <location>
        <begin position="98"/>
        <end position="116"/>
    </location>
</feature>
<keyword evidence="1" id="KW-0812">Transmembrane</keyword>
<keyword evidence="1" id="KW-0472">Membrane</keyword>
<proteinExistence type="predicted"/>
<accession>A0ABT8WE23</accession>
<feature type="transmembrane region" description="Helical" evidence="1">
    <location>
        <begin position="272"/>
        <end position="296"/>
    </location>
</feature>
<keyword evidence="1" id="KW-1133">Transmembrane helix</keyword>
<feature type="transmembrane region" description="Helical" evidence="1">
    <location>
        <begin position="128"/>
        <end position="147"/>
    </location>
</feature>
<keyword evidence="3" id="KW-1185">Reference proteome</keyword>
<dbReference type="Proteomes" id="UP001176883">
    <property type="component" value="Unassembled WGS sequence"/>
</dbReference>
<feature type="transmembrane region" description="Helical" evidence="1">
    <location>
        <begin position="159"/>
        <end position="178"/>
    </location>
</feature>
<reference evidence="2" key="1">
    <citation type="submission" date="2023-07" db="EMBL/GenBank/DDBJ databases">
        <title>Two novel species in the genus Flavivirga.</title>
        <authorList>
            <person name="Kwon K."/>
        </authorList>
    </citation>
    <scope>NUCLEOTIDE SEQUENCE</scope>
    <source>
        <strain evidence="2">KCTC 52353</strain>
    </source>
</reference>
<feature type="transmembrane region" description="Helical" evidence="1">
    <location>
        <begin position="73"/>
        <end position="92"/>
    </location>
</feature>
<protein>
    <recommendedName>
        <fullName evidence="4">EamA domain-containing protein</fullName>
    </recommendedName>
</protein>
<evidence type="ECO:0000313" key="2">
    <source>
        <dbReference type="EMBL" id="MDO5971385.1"/>
    </source>
</evidence>